<feature type="binding site" evidence="4">
    <location>
        <position position="106"/>
    </location>
    <ligand>
        <name>(6R)-10-formyltetrahydrofolate</name>
        <dbReference type="ChEBI" id="CHEBI:195366"/>
    </ligand>
</feature>
<reference evidence="7" key="1">
    <citation type="journal article" date="2019" name="Int. J. Syst. Evol. Microbiol.">
        <title>The Global Catalogue of Microorganisms (GCM) 10K type strain sequencing project: providing services to taxonomists for standard genome sequencing and annotation.</title>
        <authorList>
            <consortium name="The Broad Institute Genomics Platform"/>
            <consortium name="The Broad Institute Genome Sequencing Center for Infectious Disease"/>
            <person name="Wu L."/>
            <person name="Ma J."/>
        </authorList>
    </citation>
    <scope>NUCLEOTIDE SEQUENCE [LARGE SCALE GENOMIC DNA]</scope>
    <source>
        <strain evidence="7">TISTR 1858</strain>
    </source>
</reference>
<feature type="binding site" evidence="4">
    <location>
        <begin position="89"/>
        <end position="92"/>
    </location>
    <ligand>
        <name>(6R)-10-formyltetrahydrofolate</name>
        <dbReference type="ChEBI" id="CHEBI:195366"/>
    </ligand>
</feature>
<evidence type="ECO:0000313" key="7">
    <source>
        <dbReference type="Proteomes" id="UP001597451"/>
    </source>
</evidence>
<accession>A0ABW5Q1X1</accession>
<feature type="active site" description="Proton donor" evidence="4">
    <location>
        <position position="108"/>
    </location>
</feature>
<organism evidence="6 7">
    <name type="scientific">Oceanobacillus kapialis</name>
    <dbReference type="NCBI Taxonomy" id="481353"/>
    <lineage>
        <taxon>Bacteria</taxon>
        <taxon>Bacillati</taxon>
        <taxon>Bacillota</taxon>
        <taxon>Bacilli</taxon>
        <taxon>Bacillales</taxon>
        <taxon>Bacillaceae</taxon>
        <taxon>Oceanobacillus</taxon>
    </lineage>
</organism>
<evidence type="ECO:0000256" key="2">
    <source>
        <dbReference type="ARBA" id="ARBA00022679"/>
    </source>
</evidence>
<name>A0ABW5Q1X1_9BACI</name>
<dbReference type="InterPro" id="IPR002376">
    <property type="entry name" value="Formyl_transf_N"/>
</dbReference>
<evidence type="ECO:0000256" key="1">
    <source>
        <dbReference type="ARBA" id="ARBA00005054"/>
    </source>
</evidence>
<dbReference type="Proteomes" id="UP001597451">
    <property type="component" value="Unassembled WGS sequence"/>
</dbReference>
<keyword evidence="2 4" id="KW-0808">Transferase</keyword>
<comment type="function">
    <text evidence="4">Catalyzes the transfer of a formyl group from 10-formyltetrahydrofolate to 5-phospho-ribosyl-glycinamide (GAR), producing 5-phospho-ribosyl-N-formylglycinamide (FGAR) and tetrahydrofolate.</text>
</comment>
<proteinExistence type="inferred from homology"/>
<dbReference type="EMBL" id="JBHUMX010000036">
    <property type="protein sequence ID" value="MFD2629556.1"/>
    <property type="molecule type" value="Genomic_DNA"/>
</dbReference>
<feature type="binding site" evidence="4">
    <location>
        <begin position="14"/>
        <end position="16"/>
    </location>
    <ligand>
        <name>N(1)-(5-phospho-beta-D-ribosyl)glycinamide</name>
        <dbReference type="ChEBI" id="CHEBI:143788"/>
    </ligand>
</feature>
<evidence type="ECO:0000259" key="5">
    <source>
        <dbReference type="Pfam" id="PF00551"/>
    </source>
</evidence>
<comment type="pathway">
    <text evidence="1 4">Purine metabolism; IMP biosynthesis via de novo pathway; N(2)-formyl-N(1)-(5-phospho-D-ribosyl)glycinamide from N(1)-(5-phospho-D-ribosyl)glycinamide (10-formyl THF route): step 1/1.</text>
</comment>
<evidence type="ECO:0000313" key="6">
    <source>
        <dbReference type="EMBL" id="MFD2629556.1"/>
    </source>
</evidence>
<sequence>MKKVRAAAFASGTGSNFQAIMEAEGLPIEVVLLVCDKPGAGVLEKAERFGVNASVFEPKSYESKSAYEQELIAELNGAGVEWIFLAGYMRIVGPDLLGAFEGRIINIHPSLLPAFPGKDAIGQAYQAGVDTTGVTVHFIDEGIDTGPIIAQEPVAVFPGDTEQQVKERIQQVEHRLYPQVIRQLLKETTYEDKTK</sequence>
<dbReference type="CDD" id="cd08645">
    <property type="entry name" value="FMT_core_GART"/>
    <property type="match status" value="1"/>
</dbReference>
<feature type="domain" description="Formyl transferase N-terminal" evidence="5">
    <location>
        <begin position="5"/>
        <end position="181"/>
    </location>
</feature>
<comment type="similarity">
    <text evidence="4">Belongs to the GART family.</text>
</comment>
<dbReference type="SUPFAM" id="SSF53328">
    <property type="entry name" value="Formyltransferase"/>
    <property type="match status" value="1"/>
</dbReference>
<dbReference type="InterPro" id="IPR036477">
    <property type="entry name" value="Formyl_transf_N_sf"/>
</dbReference>
<dbReference type="EC" id="2.1.2.2" evidence="4"/>
<comment type="catalytic activity">
    <reaction evidence="4">
        <text>N(1)-(5-phospho-beta-D-ribosyl)glycinamide + (6R)-10-formyltetrahydrofolate = N(2)-formyl-N(1)-(5-phospho-beta-D-ribosyl)glycinamide + (6S)-5,6,7,8-tetrahydrofolate + H(+)</text>
        <dbReference type="Rhea" id="RHEA:15053"/>
        <dbReference type="ChEBI" id="CHEBI:15378"/>
        <dbReference type="ChEBI" id="CHEBI:57453"/>
        <dbReference type="ChEBI" id="CHEBI:143788"/>
        <dbReference type="ChEBI" id="CHEBI:147286"/>
        <dbReference type="ChEBI" id="CHEBI:195366"/>
        <dbReference type="EC" id="2.1.2.2"/>
    </reaction>
</comment>
<feature type="site" description="Raises pKa of active site His" evidence="4">
    <location>
        <position position="144"/>
    </location>
</feature>
<dbReference type="PANTHER" id="PTHR43369">
    <property type="entry name" value="PHOSPHORIBOSYLGLYCINAMIDE FORMYLTRANSFERASE"/>
    <property type="match status" value="1"/>
</dbReference>
<evidence type="ECO:0000256" key="4">
    <source>
        <dbReference type="HAMAP-Rule" id="MF_01930"/>
    </source>
</evidence>
<feature type="binding site" evidence="4">
    <location>
        <position position="64"/>
    </location>
    <ligand>
        <name>(6R)-10-formyltetrahydrofolate</name>
        <dbReference type="ChEBI" id="CHEBI:195366"/>
    </ligand>
</feature>
<dbReference type="RefSeq" id="WP_379562347.1">
    <property type="nucleotide sequence ID" value="NZ_JBHUMX010000036.1"/>
</dbReference>
<dbReference type="Pfam" id="PF00551">
    <property type="entry name" value="Formyl_trans_N"/>
    <property type="match status" value="1"/>
</dbReference>
<dbReference type="GO" id="GO:0004644">
    <property type="term" value="F:phosphoribosylglycinamide formyltransferase activity"/>
    <property type="evidence" value="ECO:0007669"/>
    <property type="project" value="UniProtKB-EC"/>
</dbReference>
<comment type="caution">
    <text evidence="6">The sequence shown here is derived from an EMBL/GenBank/DDBJ whole genome shotgun (WGS) entry which is preliminary data.</text>
</comment>
<keyword evidence="7" id="KW-1185">Reference proteome</keyword>
<evidence type="ECO:0000256" key="3">
    <source>
        <dbReference type="ARBA" id="ARBA00022755"/>
    </source>
</evidence>
<gene>
    <name evidence="4 6" type="primary">purN</name>
    <name evidence="6" type="ORF">ACFSUN_12265</name>
</gene>
<dbReference type="PANTHER" id="PTHR43369:SF2">
    <property type="entry name" value="PHOSPHORIBOSYLGLYCINAMIDE FORMYLTRANSFERASE"/>
    <property type="match status" value="1"/>
</dbReference>
<keyword evidence="3 4" id="KW-0658">Purine biosynthesis</keyword>
<protein>
    <recommendedName>
        <fullName evidence="4">Phosphoribosylglycinamide formyltransferase</fullName>
        <ecNumber evidence="4">2.1.2.2</ecNumber>
    </recommendedName>
    <alternativeName>
        <fullName evidence="4">5'-phosphoribosylglycinamide transformylase</fullName>
    </alternativeName>
    <alternativeName>
        <fullName evidence="4">GAR transformylase</fullName>
        <shortName evidence="4">GART</shortName>
    </alternativeName>
</protein>
<dbReference type="NCBIfam" id="TIGR00639">
    <property type="entry name" value="PurN"/>
    <property type="match status" value="1"/>
</dbReference>
<dbReference type="Gene3D" id="3.40.50.170">
    <property type="entry name" value="Formyl transferase, N-terminal domain"/>
    <property type="match status" value="1"/>
</dbReference>
<dbReference type="HAMAP" id="MF_01930">
    <property type="entry name" value="PurN"/>
    <property type="match status" value="1"/>
</dbReference>
<dbReference type="InterPro" id="IPR004607">
    <property type="entry name" value="GART"/>
</dbReference>